<dbReference type="RefSeq" id="WP_322132583.1">
    <property type="nucleotide sequence ID" value="NZ_CP085036.1"/>
</dbReference>
<keyword evidence="10" id="KW-0547">Nucleotide-binding</keyword>
<dbReference type="InterPro" id="IPR050445">
    <property type="entry name" value="Bact_polysacc_biosynth/exp"/>
</dbReference>
<dbReference type="EC" id="2.7.10.2" evidence="5"/>
<dbReference type="PANTHER" id="PTHR32309:SF13">
    <property type="entry name" value="FERRIC ENTEROBACTIN TRANSPORT PROTEIN FEPE"/>
    <property type="match status" value="1"/>
</dbReference>
<keyword evidence="9 17" id="KW-0812">Transmembrane</keyword>
<comment type="similarity">
    <text evidence="3">Belongs to the CpsD/CapB family.</text>
</comment>
<comment type="subcellular location">
    <subcellularLocation>
        <location evidence="1">Cell inner membrane</location>
        <topology evidence="1">Multi-pass membrane protein</topology>
    </subcellularLocation>
</comment>
<dbReference type="Pfam" id="PF13614">
    <property type="entry name" value="AAA_31"/>
    <property type="match status" value="1"/>
</dbReference>
<keyword evidence="14 17" id="KW-0472">Membrane</keyword>
<keyword evidence="21" id="KW-1185">Reference proteome</keyword>
<keyword evidence="12" id="KW-0067">ATP-binding</keyword>
<reference evidence="20 21" key="1">
    <citation type="submission" date="2023-04" db="EMBL/GenBank/DDBJ databases">
        <title>Genome Encyclopedia of Bacteria and Archaea VI: Functional Genomics of Type Strains.</title>
        <authorList>
            <person name="Whitman W."/>
        </authorList>
    </citation>
    <scope>NUCLEOTIDE SEQUENCE [LARGE SCALE GENOMIC DNA]</scope>
    <source>
        <strain evidence="20 21">SG_E_30_P1</strain>
    </source>
</reference>
<evidence type="ECO:0000259" key="19">
    <source>
        <dbReference type="Pfam" id="PF13614"/>
    </source>
</evidence>
<name>A0ABT6KKI3_9MICO</name>
<gene>
    <name evidence="20" type="ORF">M2152_000402</name>
</gene>
<feature type="transmembrane region" description="Helical" evidence="17">
    <location>
        <begin position="174"/>
        <end position="193"/>
    </location>
</feature>
<evidence type="ECO:0000256" key="4">
    <source>
        <dbReference type="ARBA" id="ARBA00008883"/>
    </source>
</evidence>
<dbReference type="Proteomes" id="UP001160142">
    <property type="component" value="Unassembled WGS sequence"/>
</dbReference>
<comment type="similarity">
    <text evidence="2">Belongs to the CpsC/CapA family.</text>
</comment>
<evidence type="ECO:0000256" key="8">
    <source>
        <dbReference type="ARBA" id="ARBA00022679"/>
    </source>
</evidence>
<evidence type="ECO:0000256" key="7">
    <source>
        <dbReference type="ARBA" id="ARBA00022519"/>
    </source>
</evidence>
<evidence type="ECO:0000256" key="13">
    <source>
        <dbReference type="ARBA" id="ARBA00022989"/>
    </source>
</evidence>
<dbReference type="Gene3D" id="3.40.50.300">
    <property type="entry name" value="P-loop containing nucleotide triphosphate hydrolases"/>
    <property type="match status" value="1"/>
</dbReference>
<proteinExistence type="inferred from homology"/>
<keyword evidence="7" id="KW-0997">Cell inner membrane</keyword>
<keyword evidence="15" id="KW-0829">Tyrosine-protein kinase</keyword>
<keyword evidence="8" id="KW-0808">Transferase</keyword>
<evidence type="ECO:0000256" key="15">
    <source>
        <dbReference type="ARBA" id="ARBA00023137"/>
    </source>
</evidence>
<evidence type="ECO:0000256" key="6">
    <source>
        <dbReference type="ARBA" id="ARBA00022475"/>
    </source>
</evidence>
<dbReference type="InterPro" id="IPR027417">
    <property type="entry name" value="P-loop_NTPase"/>
</dbReference>
<keyword evidence="11" id="KW-0418">Kinase</keyword>
<sequence>MELRDYVRVLRRSWILIALSLLLAVGIAAALSLVQTPRYTASSKVFVSTQAGETTQDLVQGNNFTQARVKTYASLVTTPIVLEPVIDKLRLDVTAAELALAVSSSSPLDTTLITISVTDTDPKQAADIANAASQSLSAVVRQIESTEETGSPVKLTRVQDATVPTVAVSPNVPLNLGLGFFIGLVVGVVVAVLREVLDTRVRNERDIESITDIPIIGGIAFDPRAVDRPLIVHEDPRSPRAESFRTLRTNLQFVDIERGSQAFVTTSAVEQEGKSTTSANLAISLADVGKRVLLVDADLRRPKVAEYMGLEGAVGLTDVLIGSVVLSDVVQPWGTGTLSVLPAGTLPPNPSELLSSAAMQKLVDHVLEYYDAVIFDAPPLLPVTDAAILAKKVGGVILVAAAGRTQKNQVKGALTALRTAGADASGIVLTMLPAKGPDAYGYGRYGYYGYGSGAVPAVETPAS</sequence>
<protein>
    <recommendedName>
        <fullName evidence="5">non-specific protein-tyrosine kinase</fullName>
        <ecNumber evidence="5">2.7.10.2</ecNumber>
    </recommendedName>
</protein>
<evidence type="ECO:0000256" key="3">
    <source>
        <dbReference type="ARBA" id="ARBA00007316"/>
    </source>
</evidence>
<evidence type="ECO:0000256" key="2">
    <source>
        <dbReference type="ARBA" id="ARBA00006683"/>
    </source>
</evidence>
<evidence type="ECO:0000313" key="20">
    <source>
        <dbReference type="EMBL" id="MDH6180220.1"/>
    </source>
</evidence>
<keyword evidence="6" id="KW-1003">Cell membrane</keyword>
<evidence type="ECO:0000256" key="12">
    <source>
        <dbReference type="ARBA" id="ARBA00022840"/>
    </source>
</evidence>
<comment type="catalytic activity">
    <reaction evidence="16">
        <text>L-tyrosyl-[protein] + ATP = O-phospho-L-tyrosyl-[protein] + ADP + H(+)</text>
        <dbReference type="Rhea" id="RHEA:10596"/>
        <dbReference type="Rhea" id="RHEA-COMP:10136"/>
        <dbReference type="Rhea" id="RHEA-COMP:20101"/>
        <dbReference type="ChEBI" id="CHEBI:15378"/>
        <dbReference type="ChEBI" id="CHEBI:30616"/>
        <dbReference type="ChEBI" id="CHEBI:46858"/>
        <dbReference type="ChEBI" id="CHEBI:61978"/>
        <dbReference type="ChEBI" id="CHEBI:456216"/>
        <dbReference type="EC" id="2.7.10.2"/>
    </reaction>
</comment>
<feature type="domain" description="AAA" evidence="19">
    <location>
        <begin position="273"/>
        <end position="390"/>
    </location>
</feature>
<evidence type="ECO:0000256" key="10">
    <source>
        <dbReference type="ARBA" id="ARBA00022741"/>
    </source>
</evidence>
<dbReference type="CDD" id="cd05387">
    <property type="entry name" value="BY-kinase"/>
    <property type="match status" value="1"/>
</dbReference>
<dbReference type="InterPro" id="IPR005702">
    <property type="entry name" value="Wzc-like_C"/>
</dbReference>
<evidence type="ECO:0000256" key="9">
    <source>
        <dbReference type="ARBA" id="ARBA00022692"/>
    </source>
</evidence>
<evidence type="ECO:0000313" key="21">
    <source>
        <dbReference type="Proteomes" id="UP001160142"/>
    </source>
</evidence>
<dbReference type="PANTHER" id="PTHR32309">
    <property type="entry name" value="TYROSINE-PROTEIN KINASE"/>
    <property type="match status" value="1"/>
</dbReference>
<dbReference type="InterPro" id="IPR025669">
    <property type="entry name" value="AAA_dom"/>
</dbReference>
<organism evidence="20 21">
    <name type="scientific">Antiquaquibacter oligotrophicus</name>
    <dbReference type="NCBI Taxonomy" id="2880260"/>
    <lineage>
        <taxon>Bacteria</taxon>
        <taxon>Bacillati</taxon>
        <taxon>Actinomycetota</taxon>
        <taxon>Actinomycetes</taxon>
        <taxon>Micrococcales</taxon>
        <taxon>Microbacteriaceae</taxon>
        <taxon>Antiquaquibacter</taxon>
    </lineage>
</organism>
<evidence type="ECO:0000256" key="5">
    <source>
        <dbReference type="ARBA" id="ARBA00011903"/>
    </source>
</evidence>
<evidence type="ECO:0000256" key="11">
    <source>
        <dbReference type="ARBA" id="ARBA00022777"/>
    </source>
</evidence>
<dbReference type="Pfam" id="PF02706">
    <property type="entry name" value="Wzz"/>
    <property type="match status" value="1"/>
</dbReference>
<evidence type="ECO:0000256" key="14">
    <source>
        <dbReference type="ARBA" id="ARBA00023136"/>
    </source>
</evidence>
<keyword evidence="13 17" id="KW-1133">Transmembrane helix</keyword>
<evidence type="ECO:0000256" key="1">
    <source>
        <dbReference type="ARBA" id="ARBA00004429"/>
    </source>
</evidence>
<comment type="similarity">
    <text evidence="4">Belongs to the etk/wzc family.</text>
</comment>
<accession>A0ABT6KKI3</accession>
<feature type="domain" description="Polysaccharide chain length determinant N-terminal" evidence="18">
    <location>
        <begin position="2"/>
        <end position="89"/>
    </location>
</feature>
<comment type="caution">
    <text evidence="20">The sequence shown here is derived from an EMBL/GenBank/DDBJ whole genome shotgun (WGS) entry which is preliminary data.</text>
</comment>
<evidence type="ECO:0000256" key="16">
    <source>
        <dbReference type="ARBA" id="ARBA00051245"/>
    </source>
</evidence>
<evidence type="ECO:0000259" key="18">
    <source>
        <dbReference type="Pfam" id="PF02706"/>
    </source>
</evidence>
<dbReference type="NCBIfam" id="TIGR01007">
    <property type="entry name" value="eps_fam"/>
    <property type="match status" value="1"/>
</dbReference>
<evidence type="ECO:0000256" key="17">
    <source>
        <dbReference type="SAM" id="Phobius"/>
    </source>
</evidence>
<dbReference type="SUPFAM" id="SSF52540">
    <property type="entry name" value="P-loop containing nucleoside triphosphate hydrolases"/>
    <property type="match status" value="1"/>
</dbReference>
<dbReference type="InterPro" id="IPR003856">
    <property type="entry name" value="LPS_length_determ_N"/>
</dbReference>
<dbReference type="EMBL" id="JARXVQ010000001">
    <property type="protein sequence ID" value="MDH6180220.1"/>
    <property type="molecule type" value="Genomic_DNA"/>
</dbReference>